<protein>
    <submittedName>
        <fullName evidence="6">Zinc-binding dehydrogenase</fullName>
    </submittedName>
</protein>
<evidence type="ECO:0000256" key="5">
    <source>
        <dbReference type="ARBA" id="ARBA00023002"/>
    </source>
</evidence>
<dbReference type="AlphaFoldDB" id="A0A919T587"/>
<keyword evidence="7" id="KW-1185">Reference proteome</keyword>
<dbReference type="PANTHER" id="PTHR43350">
    <property type="entry name" value="NAD-DEPENDENT ALCOHOL DEHYDROGENASE"/>
    <property type="match status" value="1"/>
</dbReference>
<evidence type="ECO:0000313" key="7">
    <source>
        <dbReference type="Proteomes" id="UP000677082"/>
    </source>
</evidence>
<comment type="similarity">
    <text evidence="2">Belongs to the zinc-containing alcohol dehydrogenase family.</text>
</comment>
<dbReference type="GO" id="GO:0046872">
    <property type="term" value="F:metal ion binding"/>
    <property type="evidence" value="ECO:0007669"/>
    <property type="project" value="UniProtKB-KW"/>
</dbReference>
<dbReference type="SUPFAM" id="SSF51735">
    <property type="entry name" value="NAD(P)-binding Rossmann-fold domains"/>
    <property type="match status" value="1"/>
</dbReference>
<organism evidence="6 7">
    <name type="scientific">Paractinoplanes toevensis</name>
    <dbReference type="NCBI Taxonomy" id="571911"/>
    <lineage>
        <taxon>Bacteria</taxon>
        <taxon>Bacillati</taxon>
        <taxon>Actinomycetota</taxon>
        <taxon>Actinomycetes</taxon>
        <taxon>Micromonosporales</taxon>
        <taxon>Micromonosporaceae</taxon>
        <taxon>Paractinoplanes</taxon>
    </lineage>
</organism>
<keyword evidence="5" id="KW-0560">Oxidoreductase</keyword>
<dbReference type="Gene3D" id="3.40.50.720">
    <property type="entry name" value="NAD(P)-binding Rossmann-like Domain"/>
    <property type="match status" value="1"/>
</dbReference>
<evidence type="ECO:0000313" key="6">
    <source>
        <dbReference type="EMBL" id="GIM89128.1"/>
    </source>
</evidence>
<dbReference type="EMBL" id="BOQN01000011">
    <property type="protein sequence ID" value="GIM89128.1"/>
    <property type="molecule type" value="Genomic_DNA"/>
</dbReference>
<dbReference type="InterPro" id="IPR011032">
    <property type="entry name" value="GroES-like_sf"/>
</dbReference>
<dbReference type="RefSeq" id="WP_213005100.1">
    <property type="nucleotide sequence ID" value="NZ_BOQN01000011.1"/>
</dbReference>
<proteinExistence type="inferred from homology"/>
<evidence type="ECO:0000256" key="2">
    <source>
        <dbReference type="ARBA" id="ARBA00008072"/>
    </source>
</evidence>
<evidence type="ECO:0000256" key="1">
    <source>
        <dbReference type="ARBA" id="ARBA00001947"/>
    </source>
</evidence>
<evidence type="ECO:0000256" key="3">
    <source>
        <dbReference type="ARBA" id="ARBA00022723"/>
    </source>
</evidence>
<reference evidence="6 7" key="1">
    <citation type="submission" date="2021-03" db="EMBL/GenBank/DDBJ databases">
        <title>Whole genome shotgun sequence of Actinoplanes toevensis NBRC 105298.</title>
        <authorList>
            <person name="Komaki H."/>
            <person name="Tamura T."/>
        </authorList>
    </citation>
    <scope>NUCLEOTIDE SEQUENCE [LARGE SCALE GENOMIC DNA]</scope>
    <source>
        <strain evidence="6 7">NBRC 105298</strain>
    </source>
</reference>
<dbReference type="GO" id="GO:0016491">
    <property type="term" value="F:oxidoreductase activity"/>
    <property type="evidence" value="ECO:0007669"/>
    <property type="project" value="UniProtKB-KW"/>
</dbReference>
<evidence type="ECO:0000256" key="4">
    <source>
        <dbReference type="ARBA" id="ARBA00022833"/>
    </source>
</evidence>
<keyword evidence="3" id="KW-0479">Metal-binding</keyword>
<dbReference type="Proteomes" id="UP000677082">
    <property type="component" value="Unassembled WGS sequence"/>
</dbReference>
<dbReference type="Gene3D" id="3.90.180.10">
    <property type="entry name" value="Medium-chain alcohol dehydrogenases, catalytic domain"/>
    <property type="match status" value="1"/>
</dbReference>
<sequence>MTTTQAWILPAGEPDGPTPGALVPGEITLPEPGPHDALVEPVLVGWEGNCYHAVQRSPLDIVRARGEERIVLGNSGVVRVLRAPAEPTHEVLREGDLCMMQANVRPDRYGYGRNGAAFGYDAPGTIGLLARRTVIPGQCLVPLPRDTPHTAEQWAAFSIRYVTAWANWRVAYGAWRLQLTEEDQAFPYVWGWGGGTTFAELTLATLRDGADSTIITSHDHRMALAKEYGLSAVDRRAFPDIAYDEQRRDPASKARHRASQQAFLDAVRDGTDGLGVSIFVDYLGGSLLPATLKALARQGVITTAGWRDGLKTVFVRAIECIERHQHIQTHYARRSEVLDAMAFGERRGWMPPPVTISTTPYEDLPALVEDYAANRVPAYFPLIRVNR</sequence>
<comment type="caution">
    <text evidence="6">The sequence shown here is derived from an EMBL/GenBank/DDBJ whole genome shotgun (WGS) entry which is preliminary data.</text>
</comment>
<dbReference type="PANTHER" id="PTHR43350:SF19">
    <property type="entry name" value="D-GULOSIDE 3-DEHYDROGENASE"/>
    <property type="match status" value="1"/>
</dbReference>
<comment type="cofactor">
    <cofactor evidence="1">
        <name>Zn(2+)</name>
        <dbReference type="ChEBI" id="CHEBI:29105"/>
    </cofactor>
</comment>
<name>A0A919T587_9ACTN</name>
<dbReference type="InterPro" id="IPR036291">
    <property type="entry name" value="NAD(P)-bd_dom_sf"/>
</dbReference>
<dbReference type="SUPFAM" id="SSF50129">
    <property type="entry name" value="GroES-like"/>
    <property type="match status" value="1"/>
</dbReference>
<gene>
    <name evidence="6" type="ORF">Ato02nite_009210</name>
</gene>
<accession>A0A919T587</accession>
<keyword evidence="4" id="KW-0862">Zinc</keyword>